<comment type="caution">
    <text evidence="2">The sequence shown here is derived from an EMBL/GenBank/DDBJ whole genome shotgun (WGS) entry which is preliminary data.</text>
</comment>
<dbReference type="RefSeq" id="WP_103041808.1">
    <property type="nucleotide sequence ID" value="NZ_CP007796.1"/>
</dbReference>
<accession>A0ABW8VI53</accession>
<evidence type="ECO:0000313" key="3">
    <source>
        <dbReference type="Proteomes" id="UP001628281"/>
    </source>
</evidence>
<organism evidence="2 3">
    <name type="scientific">Azospirillum argentinense</name>
    <dbReference type="NCBI Taxonomy" id="2970906"/>
    <lineage>
        <taxon>Bacteria</taxon>
        <taxon>Pseudomonadati</taxon>
        <taxon>Pseudomonadota</taxon>
        <taxon>Alphaproteobacteria</taxon>
        <taxon>Rhodospirillales</taxon>
        <taxon>Azospirillaceae</taxon>
        <taxon>Azospirillum</taxon>
    </lineage>
</organism>
<dbReference type="EMBL" id="JBJLSN010000146">
    <property type="protein sequence ID" value="MFL7906117.1"/>
    <property type="molecule type" value="Genomic_DNA"/>
</dbReference>
<evidence type="ECO:0008006" key="4">
    <source>
        <dbReference type="Google" id="ProtNLM"/>
    </source>
</evidence>
<sequence>MTKQQAADGGALVWGLGSIAKHLGVTKRQAHYQHEKGNLPTFKPPGTNRIAALSGDTSNCPPGDTRNCPP</sequence>
<feature type="region of interest" description="Disordered" evidence="1">
    <location>
        <begin position="30"/>
        <end position="70"/>
    </location>
</feature>
<name>A0ABW8VI53_9PROT</name>
<evidence type="ECO:0000313" key="2">
    <source>
        <dbReference type="EMBL" id="MFL7906117.1"/>
    </source>
</evidence>
<proteinExistence type="predicted"/>
<keyword evidence="3" id="KW-1185">Reference proteome</keyword>
<gene>
    <name evidence="2" type="ORF">ACJ41P_33745</name>
</gene>
<evidence type="ECO:0000256" key="1">
    <source>
        <dbReference type="SAM" id="MobiDB-lite"/>
    </source>
</evidence>
<protein>
    <recommendedName>
        <fullName evidence="4">DNA-binding protein</fullName>
    </recommendedName>
</protein>
<reference evidence="2 3" key="1">
    <citation type="submission" date="2024-11" db="EMBL/GenBank/DDBJ databases">
        <title>Draft genome sequences of two bacteria associated to sugarcane roots in Colombia.</title>
        <authorList>
            <person name="Pardo-Diaz S."/>
            <person name="Masmela-Mendoza J."/>
            <person name="Delgadillo-Duran P."/>
            <person name="Bautista E.J."/>
            <person name="Rojas-Tapias D.F."/>
        </authorList>
    </citation>
    <scope>NUCLEOTIDE SEQUENCE [LARGE SCALE GENOMIC DNA]</scope>
    <source>
        <strain evidence="2 3">Ap18</strain>
    </source>
</reference>
<dbReference type="Proteomes" id="UP001628281">
    <property type="component" value="Unassembled WGS sequence"/>
</dbReference>